<name>D5RPR3_9PROT</name>
<dbReference type="PROSITE" id="PS50983">
    <property type="entry name" value="FE_B12_PBP"/>
    <property type="match status" value="1"/>
</dbReference>
<comment type="caution">
    <text evidence="2">The sequence shown here is derived from an EMBL/GenBank/DDBJ whole genome shotgun (WGS) entry which is preliminary data.</text>
</comment>
<protein>
    <recommendedName>
        <fullName evidence="1">Fe/B12 periplasmic-binding domain-containing protein</fullName>
    </recommendedName>
</protein>
<organism evidence="2 3">
    <name type="scientific">Pseudoroseomonas cervicalis ATCC 49957</name>
    <dbReference type="NCBI Taxonomy" id="525371"/>
    <lineage>
        <taxon>Bacteria</taxon>
        <taxon>Pseudomonadati</taxon>
        <taxon>Pseudomonadota</taxon>
        <taxon>Alphaproteobacteria</taxon>
        <taxon>Acetobacterales</taxon>
        <taxon>Roseomonadaceae</taxon>
        <taxon>Roseomonas</taxon>
    </lineage>
</organism>
<reference evidence="2 3" key="1">
    <citation type="submission" date="2010-04" db="EMBL/GenBank/DDBJ databases">
        <authorList>
            <person name="Qin X."/>
            <person name="Bachman B."/>
            <person name="Battles P."/>
            <person name="Bell A."/>
            <person name="Bess C."/>
            <person name="Bickham C."/>
            <person name="Chaboub L."/>
            <person name="Chen D."/>
            <person name="Coyle M."/>
            <person name="Deiros D.R."/>
            <person name="Dinh H."/>
            <person name="Forbes L."/>
            <person name="Fowler G."/>
            <person name="Francisco L."/>
            <person name="Fu Q."/>
            <person name="Gubbala S."/>
            <person name="Hale W."/>
            <person name="Han Y."/>
            <person name="Hemphill L."/>
            <person name="Highlander S.K."/>
            <person name="Hirani K."/>
            <person name="Hogues M."/>
            <person name="Jackson L."/>
            <person name="Jakkamsetti A."/>
            <person name="Javaid M."/>
            <person name="Jiang H."/>
            <person name="Korchina V."/>
            <person name="Kovar C."/>
            <person name="Lara F."/>
            <person name="Lee S."/>
            <person name="Mata R."/>
            <person name="Mathew T."/>
            <person name="Moen C."/>
            <person name="Morales K."/>
            <person name="Munidasa M."/>
            <person name="Nazareth L."/>
            <person name="Ngo R."/>
            <person name="Nguyen L."/>
            <person name="Okwuonu G."/>
            <person name="Ongeri F."/>
            <person name="Patil S."/>
            <person name="Petrosino J."/>
            <person name="Pham C."/>
            <person name="Pham P."/>
            <person name="Pu L.-L."/>
            <person name="Puazo M."/>
            <person name="Raj R."/>
            <person name="Reid J."/>
            <person name="Rouhana J."/>
            <person name="Saada N."/>
            <person name="Shang Y."/>
            <person name="Simmons D."/>
            <person name="Thornton R."/>
            <person name="Warren J."/>
            <person name="Weissenberger G."/>
            <person name="Zhang J."/>
            <person name="Zhang L."/>
            <person name="Zhou C."/>
            <person name="Zhu D."/>
            <person name="Muzny D."/>
            <person name="Worley K."/>
            <person name="Gibbs R."/>
        </authorList>
    </citation>
    <scope>NUCLEOTIDE SEQUENCE [LARGE SCALE GENOMIC DNA]</scope>
    <source>
        <strain evidence="2 3">ATCC 49957</strain>
    </source>
</reference>
<feature type="domain" description="Fe/B12 periplasmic-binding" evidence="1">
    <location>
        <begin position="1"/>
        <end position="168"/>
    </location>
</feature>
<dbReference type="AlphaFoldDB" id="D5RPR3"/>
<dbReference type="EMBL" id="ADVL01000642">
    <property type="protein sequence ID" value="EFH10690.1"/>
    <property type="molecule type" value="Genomic_DNA"/>
</dbReference>
<evidence type="ECO:0000313" key="3">
    <source>
        <dbReference type="Proteomes" id="UP000005324"/>
    </source>
</evidence>
<dbReference type="HOGENOM" id="CLU_1585261_0_0_5"/>
<sequence>MALLHPNSASLVAGWAGAELLDSDLLRRTYDTPPPGGGPIPVVGGVAPESRSLEAILALAPDLVVATAQAEPDLGGSLLLRQLAAAGIPAVFSSADANRPDATGAAEDPAGSLVRLMTLWGTLLGREAEAEAFTAFVRQRLGTVSARLASVAPCPTYLEVQSTYDECC</sequence>
<keyword evidence="3" id="KW-1185">Reference proteome</keyword>
<proteinExistence type="predicted"/>
<dbReference type="InterPro" id="IPR002491">
    <property type="entry name" value="ABC_transptr_periplasmic_BD"/>
</dbReference>
<accession>D5RPR3</accession>
<dbReference type="Pfam" id="PF01497">
    <property type="entry name" value="Peripla_BP_2"/>
    <property type="match status" value="1"/>
</dbReference>
<evidence type="ECO:0000313" key="2">
    <source>
        <dbReference type="EMBL" id="EFH10690.1"/>
    </source>
</evidence>
<gene>
    <name evidence="2" type="ORF">HMPREF0731_3075</name>
</gene>
<dbReference type="RefSeq" id="WP_007002105.1">
    <property type="nucleotide sequence ID" value="NZ_GG770777.1"/>
</dbReference>
<dbReference type="Gene3D" id="3.40.50.1980">
    <property type="entry name" value="Nitrogenase molybdenum iron protein domain"/>
    <property type="match status" value="1"/>
</dbReference>
<dbReference type="Proteomes" id="UP000005324">
    <property type="component" value="Unassembled WGS sequence"/>
</dbReference>
<dbReference type="SUPFAM" id="SSF53807">
    <property type="entry name" value="Helical backbone' metal receptor"/>
    <property type="match status" value="1"/>
</dbReference>
<evidence type="ECO:0000259" key="1">
    <source>
        <dbReference type="PROSITE" id="PS50983"/>
    </source>
</evidence>